<evidence type="ECO:0000256" key="2">
    <source>
        <dbReference type="ARBA" id="ARBA00022475"/>
    </source>
</evidence>
<keyword evidence="4 6" id="KW-1133">Transmembrane helix</keyword>
<comment type="subcellular location">
    <subcellularLocation>
        <location evidence="1">Cell membrane</location>
        <topology evidence="1">Multi-pass membrane protein</topology>
    </subcellularLocation>
</comment>
<feature type="transmembrane region" description="Helical" evidence="6">
    <location>
        <begin position="390"/>
        <end position="410"/>
    </location>
</feature>
<keyword evidence="8" id="KW-1185">Reference proteome</keyword>
<dbReference type="PANTHER" id="PTHR23513">
    <property type="entry name" value="INTEGRAL MEMBRANE EFFLUX PROTEIN-RELATED"/>
    <property type="match status" value="1"/>
</dbReference>
<dbReference type="InterPro" id="IPR011701">
    <property type="entry name" value="MFS"/>
</dbReference>
<feature type="transmembrane region" description="Helical" evidence="6">
    <location>
        <begin position="32"/>
        <end position="51"/>
    </location>
</feature>
<feature type="transmembrane region" description="Helical" evidence="6">
    <location>
        <begin position="84"/>
        <end position="107"/>
    </location>
</feature>
<dbReference type="Gene3D" id="1.20.1250.20">
    <property type="entry name" value="MFS general substrate transporter like domains"/>
    <property type="match status" value="1"/>
</dbReference>
<evidence type="ECO:0000256" key="5">
    <source>
        <dbReference type="ARBA" id="ARBA00023136"/>
    </source>
</evidence>
<dbReference type="RefSeq" id="WP_258824657.1">
    <property type="nucleotide sequence ID" value="NZ_JANUHB010000010.1"/>
</dbReference>
<sequence>MTTVTSEVDAANDKLRSRDFRHLWLSNALTNFGAQITMLALPVCAALLLHASSSQMGVLAACETLPFLLFGLPVGVLLDRHRRLPVMLCSDTLVGIALASVPLAWWFGTLSIHWLYAVGFVIGTGYVVGGGAEQVFLTFIVGRDKLVDAQARFASTESAARLLGPGIAGTLVQVVGAPLAVLCNAAGFAVSLVNLRMIRSREPQPERKDTHPVREMIDGLAFVWNHRLLRKLAWVSGGWHLMFFGFNALQVLFALRVLGLAPGVMGTAQMLGGVGVLAGSLLVKPLTLRFGVGPVLLLGQVASAIGWVLMPAIPAALWGSETATAAVYAVAMFWVDFGATLFYIPYGALRQKVTPDPMLGRMIATMRFLTVAMAPVGSMLAGVLGERFGVRTGLACVGVGALALVLAASAGDLRKVRD</sequence>
<feature type="transmembrane region" description="Helical" evidence="6">
    <location>
        <begin position="259"/>
        <end position="283"/>
    </location>
</feature>
<accession>A0ABT2DK68</accession>
<evidence type="ECO:0000313" key="7">
    <source>
        <dbReference type="EMBL" id="MCS0810828.1"/>
    </source>
</evidence>
<keyword evidence="2" id="KW-1003">Cell membrane</keyword>
<protein>
    <submittedName>
        <fullName evidence="7">MFS transporter</fullName>
    </submittedName>
</protein>
<dbReference type="PANTHER" id="PTHR23513:SF6">
    <property type="entry name" value="MAJOR FACILITATOR SUPERFAMILY ASSOCIATED DOMAIN-CONTAINING PROTEIN"/>
    <property type="match status" value="1"/>
</dbReference>
<dbReference type="EMBL" id="JANUHB010000010">
    <property type="protein sequence ID" value="MCS0810828.1"/>
    <property type="molecule type" value="Genomic_DNA"/>
</dbReference>
<gene>
    <name evidence="7" type="ORF">NX774_23135</name>
</gene>
<evidence type="ECO:0000313" key="8">
    <source>
        <dbReference type="Proteomes" id="UP001206126"/>
    </source>
</evidence>
<dbReference type="InterPro" id="IPR036259">
    <property type="entry name" value="MFS_trans_sf"/>
</dbReference>
<keyword evidence="5 6" id="KW-0472">Membrane</keyword>
<comment type="caution">
    <text evidence="7">The sequence shown here is derived from an EMBL/GenBank/DDBJ whole genome shotgun (WGS) entry which is preliminary data.</text>
</comment>
<keyword evidence="3 6" id="KW-0812">Transmembrane</keyword>
<dbReference type="CDD" id="cd06173">
    <property type="entry name" value="MFS_MefA_like"/>
    <property type="match status" value="1"/>
</dbReference>
<evidence type="ECO:0000256" key="3">
    <source>
        <dbReference type="ARBA" id="ARBA00022692"/>
    </source>
</evidence>
<dbReference type="Pfam" id="PF07690">
    <property type="entry name" value="MFS_1"/>
    <property type="match status" value="1"/>
</dbReference>
<name>A0ABT2DK68_9BURK</name>
<evidence type="ECO:0000256" key="6">
    <source>
        <dbReference type="SAM" id="Phobius"/>
    </source>
</evidence>
<feature type="transmembrane region" description="Helical" evidence="6">
    <location>
        <begin position="171"/>
        <end position="195"/>
    </location>
</feature>
<feature type="transmembrane region" description="Helical" evidence="6">
    <location>
        <begin position="58"/>
        <end position="78"/>
    </location>
</feature>
<feature type="transmembrane region" description="Helical" evidence="6">
    <location>
        <begin position="365"/>
        <end position="384"/>
    </location>
</feature>
<feature type="transmembrane region" description="Helical" evidence="6">
    <location>
        <begin position="232"/>
        <end position="253"/>
    </location>
</feature>
<evidence type="ECO:0000256" key="1">
    <source>
        <dbReference type="ARBA" id="ARBA00004651"/>
    </source>
</evidence>
<proteinExistence type="predicted"/>
<feature type="transmembrane region" description="Helical" evidence="6">
    <location>
        <begin position="114"/>
        <end position="132"/>
    </location>
</feature>
<organism evidence="7 8">
    <name type="scientific">Massilia agilis</name>
    <dbReference type="NCBI Taxonomy" id="1811226"/>
    <lineage>
        <taxon>Bacteria</taxon>
        <taxon>Pseudomonadati</taxon>
        <taxon>Pseudomonadota</taxon>
        <taxon>Betaproteobacteria</taxon>
        <taxon>Burkholderiales</taxon>
        <taxon>Oxalobacteraceae</taxon>
        <taxon>Telluria group</taxon>
        <taxon>Massilia</taxon>
    </lineage>
</organism>
<reference evidence="7 8" key="1">
    <citation type="submission" date="2022-08" db="EMBL/GenBank/DDBJ databases">
        <title>Reclassification of Massilia species as members of the genera Telluria, Duganella, Pseudoduganella, Mokoshia gen. nov. and Zemynaea gen. nov. using orthogonal and non-orthogonal genome-based approaches.</title>
        <authorList>
            <person name="Bowman J.P."/>
        </authorList>
    </citation>
    <scope>NUCLEOTIDE SEQUENCE [LARGE SCALE GENOMIC DNA]</scope>
    <source>
        <strain evidence="7 8">JCM 31605</strain>
    </source>
</reference>
<feature type="transmembrane region" description="Helical" evidence="6">
    <location>
        <begin position="325"/>
        <end position="344"/>
    </location>
</feature>
<feature type="transmembrane region" description="Helical" evidence="6">
    <location>
        <begin position="295"/>
        <end position="319"/>
    </location>
</feature>
<dbReference type="Proteomes" id="UP001206126">
    <property type="component" value="Unassembled WGS sequence"/>
</dbReference>
<dbReference type="SUPFAM" id="SSF103473">
    <property type="entry name" value="MFS general substrate transporter"/>
    <property type="match status" value="1"/>
</dbReference>
<evidence type="ECO:0000256" key="4">
    <source>
        <dbReference type="ARBA" id="ARBA00022989"/>
    </source>
</evidence>